<dbReference type="Proteomes" id="UP001054820">
    <property type="component" value="Chromosome"/>
</dbReference>
<proteinExistence type="predicted"/>
<accession>A0ABN6CUY4</accession>
<dbReference type="EMBL" id="AP024202">
    <property type="protein sequence ID" value="BCN92324.1"/>
    <property type="molecule type" value="Genomic_DNA"/>
</dbReference>
<protein>
    <submittedName>
        <fullName evidence="1">Uncharacterized protein</fullName>
    </submittedName>
</protein>
<organism evidence="1 2">
    <name type="scientific">Thiomicrorhabdus immobilis</name>
    <dbReference type="NCBI Taxonomy" id="2791037"/>
    <lineage>
        <taxon>Bacteria</taxon>
        <taxon>Pseudomonadati</taxon>
        <taxon>Pseudomonadota</taxon>
        <taxon>Gammaproteobacteria</taxon>
        <taxon>Thiotrichales</taxon>
        <taxon>Piscirickettsiaceae</taxon>
        <taxon>Thiomicrorhabdus</taxon>
    </lineage>
</organism>
<name>A0ABN6CUY4_9GAMM</name>
<reference evidence="1" key="1">
    <citation type="journal article" date="2022" name="Arch. Microbiol.">
        <title>Thiomicrorhabdus immobilis sp. nov., a mesophilic sulfur-oxidizing bacterium isolated from sediment of a brackish lake in northern Japan.</title>
        <authorList>
            <person name="Kojima H."/>
            <person name="Mochizuki J."/>
            <person name="Kanda M."/>
            <person name="Watanabe T."/>
            <person name="Fukui M."/>
        </authorList>
    </citation>
    <scope>NUCLEOTIDE SEQUENCE</scope>
    <source>
        <strain evidence="1">Am19</strain>
    </source>
</reference>
<evidence type="ECO:0000313" key="1">
    <source>
        <dbReference type="EMBL" id="BCN92324.1"/>
    </source>
</evidence>
<gene>
    <name evidence="1" type="ORF">THMIRHAM_01090</name>
</gene>
<sequence>MHLIENKYETAGLLKLPPHARDIAEHLLTLTPLNELLLMWQADEPNQDLLHEHRVPEKLWPEIINATLLAKTTYFLPNPNFTKEELLYLMKAACSSIGLPLNLYSVKEVIEMSREEYPIFSEWLKTFANLLKQKR</sequence>
<evidence type="ECO:0000313" key="2">
    <source>
        <dbReference type="Proteomes" id="UP001054820"/>
    </source>
</evidence>
<dbReference type="RefSeq" id="WP_237262026.1">
    <property type="nucleotide sequence ID" value="NZ_AP024202.1"/>
</dbReference>
<keyword evidence="2" id="KW-1185">Reference proteome</keyword>